<accession>W0F8F5</accession>
<dbReference type="Pfam" id="PF05569">
    <property type="entry name" value="Peptidase_M56"/>
    <property type="match status" value="1"/>
</dbReference>
<dbReference type="eggNOG" id="COG4219">
    <property type="taxonomic scope" value="Bacteria"/>
</dbReference>
<dbReference type="RefSeq" id="WP_008582577.1">
    <property type="nucleotide sequence ID" value="NZ_CP007035.1"/>
</dbReference>
<feature type="transmembrane region" description="Helical" evidence="2">
    <location>
        <begin position="34"/>
        <end position="55"/>
    </location>
</feature>
<evidence type="ECO:0000256" key="1">
    <source>
        <dbReference type="SAM" id="MobiDB-lite"/>
    </source>
</evidence>
<dbReference type="KEGG" id="nso:NIASO_20530"/>
<keyword evidence="2" id="KW-0812">Transmembrane</keyword>
<sequence length="498" mass="57339">MFVYLLKMIACSGLLYAFYFFLLQKEKMLVFNRFYLLGAVAVSFLIPLTLFRITIETTVLQQPAFVPSGTASSPVTAKHLPFIDWLAVLVYGMILLVSLVLLLRFAYRLWTVKRIIRKQVCQSFYEARIVLSVEDCLPHSFLKYIFLNRAQFERGDIDTAILQHELAHVRQKHSLDILLIELIQIMCWFNPFIWFYKKSIQLNHEFLADHAVVKRTGNTQGYQRLLLKNVYVNNSIPLASSFYFFTTKKRLLMLQLHQSKFAVLKGLLLLPLLGALIGIFSEKVYSQQEVKRFSPPRIVKDLSENDILEYKTIMARDYSKTAKGYKMDKDDYNRAKYLYDHMTAEDAKTVVNFKKAKIFVRPTVIRDARVEQPEHPGATAEEMVEYKKVENSLRVPGKPGSYRGADWAASERAADLYSNKMTEEQRATVRKMPPPPPLPGRDQSAPVPPPPAAPKNGKQLAPPRIVRDKKNRAFTPPKIINDERTRFTPPKIVKDTAK</sequence>
<name>W0F8F5_9BACT</name>
<evidence type="ECO:0000313" key="5">
    <source>
        <dbReference type="Proteomes" id="UP000003586"/>
    </source>
</evidence>
<keyword evidence="2" id="KW-0472">Membrane</keyword>
<dbReference type="STRING" id="929713.NIASO_20530"/>
<dbReference type="OrthoDB" id="1522859at2"/>
<keyword evidence="2" id="KW-1133">Transmembrane helix</keyword>
<dbReference type="Proteomes" id="UP000003586">
    <property type="component" value="Chromosome"/>
</dbReference>
<feature type="region of interest" description="Disordered" evidence="1">
    <location>
        <begin position="420"/>
        <end position="498"/>
    </location>
</feature>
<evidence type="ECO:0000313" key="4">
    <source>
        <dbReference type="EMBL" id="AHF18098.1"/>
    </source>
</evidence>
<dbReference type="AlphaFoldDB" id="W0F8F5"/>
<evidence type="ECO:0000256" key="2">
    <source>
        <dbReference type="SAM" id="Phobius"/>
    </source>
</evidence>
<dbReference type="CDD" id="cd07341">
    <property type="entry name" value="M56_BlaR1_MecR1_like"/>
    <property type="match status" value="1"/>
</dbReference>
<feature type="compositionally biased region" description="Basic and acidic residues" evidence="1">
    <location>
        <begin position="480"/>
        <end position="498"/>
    </location>
</feature>
<reference evidence="4 5" key="1">
    <citation type="submission" date="2013-12" db="EMBL/GenBank/DDBJ databases">
        <authorList>
            <consortium name="DOE Joint Genome Institute"/>
            <person name="Eisen J."/>
            <person name="Huntemann M."/>
            <person name="Han J."/>
            <person name="Chen A."/>
            <person name="Kyrpides N."/>
            <person name="Mavromatis K."/>
            <person name="Markowitz V."/>
            <person name="Palaniappan K."/>
            <person name="Ivanova N."/>
            <person name="Schaumberg A."/>
            <person name="Pati A."/>
            <person name="Liolios K."/>
            <person name="Nordberg H.P."/>
            <person name="Cantor M.N."/>
            <person name="Hua S.X."/>
            <person name="Woyke T."/>
        </authorList>
    </citation>
    <scope>NUCLEOTIDE SEQUENCE [LARGE SCALE GENOMIC DNA]</scope>
    <source>
        <strain evidence="5">DSM 19437</strain>
    </source>
</reference>
<organism evidence="4 5">
    <name type="scientific">Niabella soli DSM 19437</name>
    <dbReference type="NCBI Taxonomy" id="929713"/>
    <lineage>
        <taxon>Bacteria</taxon>
        <taxon>Pseudomonadati</taxon>
        <taxon>Bacteroidota</taxon>
        <taxon>Chitinophagia</taxon>
        <taxon>Chitinophagales</taxon>
        <taxon>Chitinophagaceae</taxon>
        <taxon>Niabella</taxon>
    </lineage>
</organism>
<feature type="transmembrane region" description="Helical" evidence="2">
    <location>
        <begin position="6"/>
        <end position="22"/>
    </location>
</feature>
<dbReference type="InterPro" id="IPR008756">
    <property type="entry name" value="Peptidase_M56"/>
</dbReference>
<dbReference type="HOGENOM" id="CLU_013798_0_0_10"/>
<dbReference type="PANTHER" id="PTHR34978">
    <property type="entry name" value="POSSIBLE SENSOR-TRANSDUCER PROTEIN BLAR"/>
    <property type="match status" value="1"/>
</dbReference>
<feature type="transmembrane region" description="Helical" evidence="2">
    <location>
        <begin position="261"/>
        <end position="281"/>
    </location>
</feature>
<feature type="transmembrane region" description="Helical" evidence="2">
    <location>
        <begin position="85"/>
        <end position="107"/>
    </location>
</feature>
<dbReference type="EMBL" id="CP007035">
    <property type="protein sequence ID" value="AHF18098.1"/>
    <property type="molecule type" value="Genomic_DNA"/>
</dbReference>
<keyword evidence="5" id="KW-1185">Reference proteome</keyword>
<gene>
    <name evidence="4" type="ORF">NIASO_20530</name>
</gene>
<proteinExistence type="predicted"/>
<feature type="domain" description="Peptidase M56" evidence="3">
    <location>
        <begin position="160"/>
        <end position="252"/>
    </location>
</feature>
<evidence type="ECO:0000259" key="3">
    <source>
        <dbReference type="Pfam" id="PF05569"/>
    </source>
</evidence>
<dbReference type="PANTHER" id="PTHR34978:SF3">
    <property type="entry name" value="SLR0241 PROTEIN"/>
    <property type="match status" value="1"/>
</dbReference>
<protein>
    <recommendedName>
        <fullName evidence="3">Peptidase M56 domain-containing protein</fullName>
    </recommendedName>
</protein>
<dbReference type="InterPro" id="IPR052173">
    <property type="entry name" value="Beta-lactam_resp_regulator"/>
</dbReference>